<accession>A0A1T0AU96</accession>
<gene>
    <name evidence="1" type="ORF">B0187_02295</name>
</gene>
<proteinExistence type="predicted"/>
<dbReference type="EMBL" id="MUYA01000003">
    <property type="protein sequence ID" value="OOS00335.1"/>
    <property type="molecule type" value="Genomic_DNA"/>
</dbReference>
<organism evidence="1 2">
    <name type="scientific">Haemophilus paracuniculus</name>
    <dbReference type="NCBI Taxonomy" id="734"/>
    <lineage>
        <taxon>Bacteria</taxon>
        <taxon>Pseudomonadati</taxon>
        <taxon>Pseudomonadota</taxon>
        <taxon>Gammaproteobacteria</taxon>
        <taxon>Pasteurellales</taxon>
        <taxon>Pasteurellaceae</taxon>
        <taxon>Haemophilus</taxon>
    </lineage>
</organism>
<evidence type="ECO:0000313" key="1">
    <source>
        <dbReference type="EMBL" id="OOS00335.1"/>
    </source>
</evidence>
<dbReference type="Proteomes" id="UP000190867">
    <property type="component" value="Unassembled WGS sequence"/>
</dbReference>
<keyword evidence="2" id="KW-1185">Reference proteome</keyword>
<sequence>MLNFSAFCLQGYSQSLWITLYKTFEKGIYPLDFIDFYFAKIALMKEAPIFVGGIKIHRGDFAQNKPFYNLAKNAIFHPFLTLNQKRDYGGL</sequence>
<reference evidence="1 2" key="1">
    <citation type="submission" date="2017-02" db="EMBL/GenBank/DDBJ databases">
        <title>Draft genome sequence of Haemophilus paracuniculus CCUG 43573 type strain.</title>
        <authorList>
            <person name="Engstrom-Jakobsson H."/>
            <person name="Salva-Serra F."/>
            <person name="Thorell K."/>
            <person name="Gonzales-Siles L."/>
            <person name="Karlsson R."/>
            <person name="Boulund F."/>
            <person name="Engstrand L."/>
            <person name="Kristiansson E."/>
            <person name="Moore E."/>
        </authorList>
    </citation>
    <scope>NUCLEOTIDE SEQUENCE [LARGE SCALE GENOMIC DNA]</scope>
    <source>
        <strain evidence="1 2">CCUG 43573</strain>
    </source>
</reference>
<protein>
    <submittedName>
        <fullName evidence="1">Uncharacterized protein</fullName>
    </submittedName>
</protein>
<evidence type="ECO:0000313" key="2">
    <source>
        <dbReference type="Proteomes" id="UP000190867"/>
    </source>
</evidence>
<dbReference type="STRING" id="734.B0187_02295"/>
<dbReference type="AlphaFoldDB" id="A0A1T0AU96"/>
<comment type="caution">
    <text evidence="1">The sequence shown here is derived from an EMBL/GenBank/DDBJ whole genome shotgun (WGS) entry which is preliminary data.</text>
</comment>
<name>A0A1T0AU96_9PAST</name>